<accession>L0PEE2</accession>
<organism evidence="10">
    <name type="scientific">Pneumocystis jirovecii</name>
    <name type="common">Human pneumocystis pneumonia agent</name>
    <dbReference type="NCBI Taxonomy" id="42068"/>
    <lineage>
        <taxon>Eukaryota</taxon>
        <taxon>Fungi</taxon>
        <taxon>Dikarya</taxon>
        <taxon>Ascomycota</taxon>
        <taxon>Taphrinomycotina</taxon>
        <taxon>Pneumocystomycetes</taxon>
        <taxon>Pneumocystaceae</taxon>
        <taxon>Pneumocystis</taxon>
    </lineage>
</organism>
<keyword evidence="6 8" id="KW-0496">Mitochondrion</keyword>
<dbReference type="GO" id="GO:0005743">
    <property type="term" value="C:mitochondrial inner membrane"/>
    <property type="evidence" value="ECO:0007669"/>
    <property type="project" value="UniProtKB-SubCell"/>
</dbReference>
<dbReference type="VEuPathDB" id="FungiDB:PNEJI1_001587"/>
<comment type="subunit">
    <text evidence="8">F-type ATPases have 2 components, CF(1) - the catalytic core - and CF(0) - the membrane proton channel. In yeast, the dimeric form of ATP synthase consists of 17 polypeptides: alpha, beta, gamma, delta, epsilon, 4 (B), 5 (OSCP), 6 (A), 8, 9 (C), d, E (Tim11), f, g, h, i/j and k.</text>
</comment>
<dbReference type="EMBL" id="CAKM01000250">
    <property type="protein sequence ID" value="CCJ30429.1"/>
    <property type="molecule type" value="Genomic_DNA"/>
</dbReference>
<evidence type="ECO:0000256" key="1">
    <source>
        <dbReference type="ARBA" id="ARBA00022448"/>
    </source>
</evidence>
<keyword evidence="7 8" id="KW-0472">Membrane</keyword>
<evidence type="ECO:0000313" key="10">
    <source>
        <dbReference type="Proteomes" id="UP000010422"/>
    </source>
</evidence>
<keyword evidence="1 8" id="KW-0813">Transport</keyword>
<dbReference type="Proteomes" id="UP000010422">
    <property type="component" value="Unassembled WGS sequence"/>
</dbReference>
<evidence type="ECO:0000256" key="5">
    <source>
        <dbReference type="ARBA" id="ARBA00023065"/>
    </source>
</evidence>
<dbReference type="SUPFAM" id="SSF161060">
    <property type="entry name" value="ATP synthase B chain-like"/>
    <property type="match status" value="1"/>
</dbReference>
<protein>
    <recommendedName>
        <fullName evidence="8">ATP synthase subunit 4</fullName>
    </recommendedName>
</protein>
<comment type="function">
    <text evidence="8">Subunit b, of the mitochondrial membrane ATP synthase complex (F(1)F(0) ATP synthase or Complex V) that produces ATP from ADP in the presence of a proton gradient across the membrane which is generated by electron transport complexes of the respiratory chain. ATP synthase complex consist of a soluble F(1) head domain - the catalytic core - and a membrane F(1) domain - the membrane proton channel. These two domains are linked by a central stalk rotating inside the F(1) region and a stationary peripheral stalk. During catalysis, ATP synthesis in the catalytic domain of F(1) is coupled via a rotary mechanism of the central stalk subunits to proton translocation. In vivo, can only synthesize ATP although its ATP hydrolase activity can be activated artificially in vitro. Part of the complex F(0) domain. Part of the complex F(0) domain and the peripheric stalk, which acts as a stator to hold the catalytic alpha(3)beta(3) subcomplex and subunit a/ATP6 static relative to the rotary elements.</text>
</comment>
<evidence type="ECO:0000256" key="6">
    <source>
        <dbReference type="ARBA" id="ARBA00023128"/>
    </source>
</evidence>
<dbReference type="PANTHER" id="PTHR12733">
    <property type="entry name" value="MITOCHONDRIAL ATP SYNTHASE B CHAIN"/>
    <property type="match status" value="1"/>
</dbReference>
<comment type="similarity">
    <text evidence="8">Belongs to the eukaryotic ATPase B chain family.</text>
</comment>
<keyword evidence="3 8" id="KW-0375">Hydrogen ion transport</keyword>
<sequence>MLFSIAKRNIEGKLKTVFSSNIYGSKYLATQSTQNIASIRNVFKQNEQTRRSFSSKIDPKLKAAALIDLLPKSSILSKTGMITMGTMLSIAAISNELYVVNEETVILASFIGIIWFLINSGKKNYINWMDNHINRMHSLLSNSRQEHASAVKERIETIEALKDVVDVTKNLFEMSKETLHLEAKEFELSQIVNAQQQAKAVLNSWVRYESALRQREQAYLAETIISKVKKELQQPKIQQQILNQSITEIEDTYSVVYLGLAFILKSQEMTSEALTSMCLHIHVNLLDQKIKLNEWSYGTYTLCELLSEMAEKKEKITNTIKDLQSLTEELMYISQYISKWNSKGIIIANQTFFS</sequence>
<evidence type="ECO:0000256" key="3">
    <source>
        <dbReference type="ARBA" id="ARBA00022781"/>
    </source>
</evidence>
<dbReference type="InParanoid" id="L0PEE2"/>
<dbReference type="FunCoup" id="L0PEE2">
    <property type="interactions" value="70"/>
</dbReference>
<evidence type="ECO:0000256" key="7">
    <source>
        <dbReference type="ARBA" id="ARBA00023136"/>
    </source>
</evidence>
<comment type="subcellular location">
    <subcellularLocation>
        <location evidence="8">Mitochondrion</location>
    </subcellularLocation>
    <subcellularLocation>
        <location evidence="8">Mitochondrion inner membrane</location>
    </subcellularLocation>
</comment>
<gene>
    <name evidence="9" type="ORF">PNEJI1_001587</name>
</gene>
<keyword evidence="4 8" id="KW-0999">Mitochondrion inner membrane</keyword>
<proteinExistence type="inferred from homology"/>
<dbReference type="STRING" id="1209962.L0PEE2"/>
<dbReference type="PANTHER" id="PTHR12733:SF3">
    <property type="entry name" value="ATP SYNTHASE F(0) COMPLEX SUBUNIT B1, MITOCHONDRIAL"/>
    <property type="match status" value="1"/>
</dbReference>
<evidence type="ECO:0000256" key="2">
    <source>
        <dbReference type="ARBA" id="ARBA00022547"/>
    </source>
</evidence>
<keyword evidence="2 8" id="KW-0138">CF(0)</keyword>
<dbReference type="AlphaFoldDB" id="L0PEE2"/>
<dbReference type="GO" id="GO:0045259">
    <property type="term" value="C:proton-transporting ATP synthase complex"/>
    <property type="evidence" value="ECO:0007669"/>
    <property type="project" value="UniProtKB-KW"/>
</dbReference>
<evidence type="ECO:0000256" key="8">
    <source>
        <dbReference type="RuleBase" id="RU368017"/>
    </source>
</evidence>
<dbReference type="Gene3D" id="1.20.5.2210">
    <property type="match status" value="1"/>
</dbReference>
<dbReference type="GO" id="GO:0046933">
    <property type="term" value="F:proton-transporting ATP synthase activity, rotational mechanism"/>
    <property type="evidence" value="ECO:0007669"/>
    <property type="project" value="TreeGrafter"/>
</dbReference>
<name>L0PEE2_PNEJI</name>
<keyword evidence="5 8" id="KW-0406">Ion transport</keyword>
<reference evidence="9 10" key="1">
    <citation type="journal article" date="2012" name="MBio">
        <title>De novo assembly of the Pneumocystis jirovecii genome from a single bronchoalveolar lavage fluid specimen from a patient.</title>
        <authorList>
            <person name="Cisse O.H."/>
            <person name="Pagni M."/>
            <person name="Hauser P.M."/>
        </authorList>
    </citation>
    <scope>NUCLEOTIDE SEQUENCE [LARGE SCALE GENOMIC DNA]</scope>
    <source>
        <strain evidence="9 10">SE8</strain>
    </source>
</reference>
<dbReference type="InterPro" id="IPR013837">
    <property type="entry name" value="ATP_synth_F0_suB"/>
</dbReference>
<dbReference type="InterPro" id="IPR008688">
    <property type="entry name" value="ATP_synth_Bsub_B/MI25"/>
</dbReference>
<evidence type="ECO:0000313" key="9">
    <source>
        <dbReference type="EMBL" id="CCJ30429.1"/>
    </source>
</evidence>
<dbReference type="Pfam" id="PF05405">
    <property type="entry name" value="Mt_ATP-synt_B"/>
    <property type="match status" value="1"/>
</dbReference>
<evidence type="ECO:0000256" key="4">
    <source>
        <dbReference type="ARBA" id="ARBA00022792"/>
    </source>
</evidence>
<comment type="caution">
    <text evidence="9">The sequence shown here is derived from an EMBL/GenBank/DDBJ whole genome shotgun (WGS) entry which is preliminary data.</text>
</comment>